<feature type="region of interest" description="Disordered" evidence="1">
    <location>
        <begin position="310"/>
        <end position="345"/>
    </location>
</feature>
<reference evidence="3 4" key="1">
    <citation type="submission" date="2024-06" db="EMBL/GenBank/DDBJ databases">
        <title>A chromosome-level genome assembly of beet webworm, Loxostege sticticalis.</title>
        <authorList>
            <person name="Zhang Y."/>
        </authorList>
    </citation>
    <scope>NUCLEOTIDE SEQUENCE [LARGE SCALE GENOMIC DNA]</scope>
    <source>
        <strain evidence="3">AQ028</strain>
        <tissue evidence="3">Male pupae</tissue>
    </source>
</reference>
<feature type="compositionally biased region" description="Low complexity" evidence="1">
    <location>
        <begin position="434"/>
        <end position="452"/>
    </location>
</feature>
<accession>A0ABD0T4F1</accession>
<comment type="caution">
    <text evidence="3">The sequence shown here is derived from an EMBL/GenBank/DDBJ whole genome shotgun (WGS) entry which is preliminary data.</text>
</comment>
<sequence>MSQKDKVDTSAYDDIRLTILIAKHNAIFEVVQKIYDLSSNIHKDAARRESFLDESANVDSLRDSFEKILDEYNERVLEVDPSGKPDYKSYVAFESLFSRIKRLRTECVQQSQPSTSFDTKNILAPNKGAATLPPIELMTFSGDIRSWPLFYASFKSTVHDNPSLTAAEKLYYLLGKLTGKAQTVCAGITPSAENYQLILQALIDKYEDKRMLASTYLNQIFDFKPLQSASAANFDLFTENFTSAVRALNNLKLNNLTDLILLHIALKRLDSDTVRAFELSTSSKIPNFEDLVEFIKVRAMILERTQSIPGSLSGRQNNNNNTRRSNNVNNSVSTRLKGRQPAQRPYQAYVSTVNSNSRCLCTNIVHQNLFKCSEFNKMTPQERFNCVKDKNACVNCLSINHRVSNCTSNINCRVCKMKHHTMLHFKRENPGHPPAASAPSAVPRHAPAESAAPAPPASPQLAAAAAPRQDVALCATYDAPDSNNLSCLPTQTAPARSKQTTVLLSTAQVVAYDNNGVLHIIRALLDSGSQSHFITKECCDRLGIQLPDTERTIVKGFGGTEKVIKSNLIDLKIFSRFNSNVCFNISSLVVDQVTDLLPTAMVDNSVLSHLAGLPLADESFGVPNKVDVLIGASLFPHLFLPDVVHSSRDSSAPSALHTVLGYVVMGTAPTIPTFYNHQALTCCHAQEPVAIDSLVRCFWELEELHSTPPAQHPADVECEEFYKATTTRDPVTGRYVVGLPFNEDVYSLGNSLEIARKRFMCLERKLEASPKLRSAYDDVIKDYLDKDYIAPAPHYESRDPEPIYVIPHHGVVREDKTSTRLRIVMDASCKTSTGRSLNDILHPGPNLQGDLFKIILNFRLFAVAMTADCRQQFLQIIMREADRRYQCFLYRFSPQDPLVLYQFNRVCFGLTSSPYHALRTVRQLIDDDGAKYPLASKITSSSLYMDDLAFSLPDESEAVSASQQLIELFKGARWDLVKWNSNSQFVLNNLPASYKLRNDVEFDKSMQHKILGLHWSIEDDSFYFKISIPDNDTCTKRSILSTVARLWDIMGFVAPTVVYAKLLIKQLWLLHLDWDDVPPPSIIKMWKQFCTELPSLNELRIPRHVGAFENSVITLLGFSDASENAYGAVVYLHVSTVAGNTVQLVCAKTKVAPTKPVSIARLELCGAVLMSKLLRAVLDNYSHRFPIKTFAFIDSKVALYWIKSSPHRWQTFVANRVVQITDNISADSFFHVAGVENPADILSRGITPHKLISHPLWLHGPEWASLDPSQWPLKTLDGESITNIPEEKVLTHTVSAPVTHCVLYELASRISSWSKLLRVIVYVCRFAKLLPRRDSVVITATEIELAENKILRSLQAKHFAGDYLNIKTDKNCSPVLMRLRPFIDNGLIRVGGRLSNAALEYAQTHPVILPRNDHVVNLIIDYYHAKHLHAGPELLMSLLRQKFWILSARRIVRQRVHLCNTCFRLKPRPTYPLMADLPDSRTRQVVKAFTHTGCDYAGPIAYTPVRRRGIRSEKAYFCIFTCLTTRAVHLEVVTDLSTPTFLAAFKRFLSRRGPVQCMYSDNGTNFKGANSYLRDLYKFLNEYHKRLEQECAESRIQWKFVCPRSPHHAGAWESLVKVVKSHLFRVIGQQLLSYEELNTILVQIECLLNSRPLTVLSSDPAEPTALTPSHFLNTSPLLSLPAPAVDSDSVSLAQRHSLLDNLVQSFWARWRMEYLHSLQVRQKWNTSSTPITPGTVVVVIDDNAPPLSWPLAIVEKVHPSKDGVVRVVTVRNAKGTYLRPVVRLCPLPQQ</sequence>
<dbReference type="Pfam" id="PF03564">
    <property type="entry name" value="DUF1759"/>
    <property type="match status" value="1"/>
</dbReference>
<dbReference type="Pfam" id="PF05380">
    <property type="entry name" value="Peptidase_A17"/>
    <property type="match status" value="1"/>
</dbReference>
<dbReference type="InterPro" id="IPR008042">
    <property type="entry name" value="Retrotrans_Pao"/>
</dbReference>
<dbReference type="Pfam" id="PF17921">
    <property type="entry name" value="Integrase_H2C2"/>
    <property type="match status" value="1"/>
</dbReference>
<dbReference type="InterPro" id="IPR040676">
    <property type="entry name" value="DUF5641"/>
</dbReference>
<dbReference type="InterPro" id="IPR036397">
    <property type="entry name" value="RNaseH_sf"/>
</dbReference>
<dbReference type="PROSITE" id="PS50994">
    <property type="entry name" value="INTEGRASE"/>
    <property type="match status" value="1"/>
</dbReference>
<gene>
    <name evidence="3" type="ORF">ABMA28_001049</name>
</gene>
<dbReference type="Gene3D" id="3.30.70.270">
    <property type="match status" value="1"/>
</dbReference>
<dbReference type="PANTHER" id="PTHR47331:SF1">
    <property type="entry name" value="GAG-LIKE PROTEIN"/>
    <property type="match status" value="1"/>
</dbReference>
<evidence type="ECO:0000313" key="3">
    <source>
        <dbReference type="EMBL" id="KAL0832905.1"/>
    </source>
</evidence>
<dbReference type="Pfam" id="PF18701">
    <property type="entry name" value="DUF5641"/>
    <property type="match status" value="1"/>
</dbReference>
<dbReference type="SUPFAM" id="SSF56672">
    <property type="entry name" value="DNA/RNA polymerases"/>
    <property type="match status" value="1"/>
</dbReference>
<dbReference type="InterPro" id="IPR021109">
    <property type="entry name" value="Peptidase_aspartic_dom_sf"/>
</dbReference>
<dbReference type="Gene3D" id="3.10.10.10">
    <property type="entry name" value="HIV Type 1 Reverse Transcriptase, subunit A, domain 1"/>
    <property type="match status" value="1"/>
</dbReference>
<dbReference type="InterPro" id="IPR043502">
    <property type="entry name" value="DNA/RNA_pol_sf"/>
</dbReference>
<dbReference type="SUPFAM" id="SSF53098">
    <property type="entry name" value="Ribonuclease H-like"/>
    <property type="match status" value="1"/>
</dbReference>
<dbReference type="InterPro" id="IPR012337">
    <property type="entry name" value="RNaseH-like_sf"/>
</dbReference>
<protein>
    <recommendedName>
        <fullName evidence="2">Integrase catalytic domain-containing protein</fullName>
    </recommendedName>
</protein>
<dbReference type="GO" id="GO:0071897">
    <property type="term" value="P:DNA biosynthetic process"/>
    <property type="evidence" value="ECO:0007669"/>
    <property type="project" value="UniProtKB-ARBA"/>
</dbReference>
<dbReference type="InterPro" id="IPR041588">
    <property type="entry name" value="Integrase_H2C2"/>
</dbReference>
<dbReference type="InterPro" id="IPR001584">
    <property type="entry name" value="Integrase_cat-core"/>
</dbReference>
<dbReference type="EMBL" id="JBEDNZ010000010">
    <property type="protein sequence ID" value="KAL0832905.1"/>
    <property type="molecule type" value="Genomic_DNA"/>
</dbReference>
<feature type="region of interest" description="Disordered" evidence="1">
    <location>
        <begin position="426"/>
        <end position="462"/>
    </location>
</feature>
<evidence type="ECO:0000313" key="4">
    <source>
        <dbReference type="Proteomes" id="UP001549921"/>
    </source>
</evidence>
<dbReference type="Gene3D" id="3.30.420.10">
    <property type="entry name" value="Ribonuclease H-like superfamily/Ribonuclease H"/>
    <property type="match status" value="1"/>
</dbReference>
<dbReference type="GO" id="GO:0042575">
    <property type="term" value="C:DNA polymerase complex"/>
    <property type="evidence" value="ECO:0007669"/>
    <property type="project" value="UniProtKB-ARBA"/>
</dbReference>
<dbReference type="Gene3D" id="2.40.70.10">
    <property type="entry name" value="Acid Proteases"/>
    <property type="match status" value="1"/>
</dbReference>
<dbReference type="PANTHER" id="PTHR47331">
    <property type="entry name" value="PHD-TYPE DOMAIN-CONTAINING PROTEIN"/>
    <property type="match status" value="1"/>
</dbReference>
<dbReference type="InterPro" id="IPR005312">
    <property type="entry name" value="DUF1759"/>
</dbReference>
<feature type="domain" description="Integrase catalytic" evidence="2">
    <location>
        <begin position="1474"/>
        <end position="1676"/>
    </location>
</feature>
<name>A0ABD0T4F1_LOXSC</name>
<evidence type="ECO:0000256" key="1">
    <source>
        <dbReference type="SAM" id="MobiDB-lite"/>
    </source>
</evidence>
<feature type="compositionally biased region" description="Low complexity" evidence="1">
    <location>
        <begin position="317"/>
        <end position="335"/>
    </location>
</feature>
<dbReference type="CDD" id="cd00303">
    <property type="entry name" value="retropepsin_like"/>
    <property type="match status" value="1"/>
</dbReference>
<proteinExistence type="predicted"/>
<organism evidence="3 4">
    <name type="scientific">Loxostege sticticalis</name>
    <name type="common">Beet webworm moth</name>
    <dbReference type="NCBI Taxonomy" id="481309"/>
    <lineage>
        <taxon>Eukaryota</taxon>
        <taxon>Metazoa</taxon>
        <taxon>Ecdysozoa</taxon>
        <taxon>Arthropoda</taxon>
        <taxon>Hexapoda</taxon>
        <taxon>Insecta</taxon>
        <taxon>Pterygota</taxon>
        <taxon>Neoptera</taxon>
        <taxon>Endopterygota</taxon>
        <taxon>Lepidoptera</taxon>
        <taxon>Glossata</taxon>
        <taxon>Ditrysia</taxon>
        <taxon>Pyraloidea</taxon>
        <taxon>Crambidae</taxon>
        <taxon>Pyraustinae</taxon>
        <taxon>Loxostege</taxon>
    </lineage>
</organism>
<dbReference type="InterPro" id="IPR043128">
    <property type="entry name" value="Rev_trsase/Diguanyl_cyclase"/>
</dbReference>
<dbReference type="Proteomes" id="UP001549921">
    <property type="component" value="Unassembled WGS sequence"/>
</dbReference>
<evidence type="ECO:0000259" key="2">
    <source>
        <dbReference type="PROSITE" id="PS50994"/>
    </source>
</evidence>